<dbReference type="InterPro" id="IPR032708">
    <property type="entry name" value="McjB_C"/>
</dbReference>
<dbReference type="InterPro" id="IPR041881">
    <property type="entry name" value="PqqD_sf"/>
</dbReference>
<evidence type="ECO:0000259" key="1">
    <source>
        <dbReference type="Pfam" id="PF13471"/>
    </source>
</evidence>
<accession>A0ABN6MXS5</accession>
<protein>
    <recommendedName>
        <fullName evidence="1">Microcin J25-processing protein McjB C-terminal domain-containing protein</fullName>
    </recommendedName>
</protein>
<dbReference type="NCBIfam" id="NF033537">
    <property type="entry name" value="lasso_biosyn_B2"/>
    <property type="match status" value="1"/>
</dbReference>
<keyword evidence="3" id="KW-1185">Reference proteome</keyword>
<proteinExistence type="predicted"/>
<gene>
    <name evidence="2" type="ORF">AMOR_46570</name>
</gene>
<dbReference type="InterPro" id="IPR053521">
    <property type="entry name" value="McjB-like"/>
</dbReference>
<organism evidence="2 3">
    <name type="scientific">Anaeromyxobacter oryzae</name>
    <dbReference type="NCBI Taxonomy" id="2918170"/>
    <lineage>
        <taxon>Bacteria</taxon>
        <taxon>Pseudomonadati</taxon>
        <taxon>Myxococcota</taxon>
        <taxon>Myxococcia</taxon>
        <taxon>Myxococcales</taxon>
        <taxon>Cystobacterineae</taxon>
        <taxon>Anaeromyxobacteraceae</taxon>
        <taxon>Anaeromyxobacter</taxon>
    </lineage>
</organism>
<evidence type="ECO:0000313" key="2">
    <source>
        <dbReference type="EMBL" id="BDG05661.1"/>
    </source>
</evidence>
<dbReference type="EMBL" id="AP025591">
    <property type="protein sequence ID" value="BDG05661.1"/>
    <property type="molecule type" value="Genomic_DNA"/>
</dbReference>
<dbReference type="Pfam" id="PF13471">
    <property type="entry name" value="Transglut_core3"/>
    <property type="match status" value="1"/>
</dbReference>
<reference evidence="3" key="1">
    <citation type="journal article" date="2022" name="Int. J. Syst. Evol. Microbiol.">
        <title>Anaeromyxobacter oryzae sp. nov., Anaeromyxobacter diazotrophicus sp. nov. and Anaeromyxobacter paludicola sp. nov., isolated from paddy soils.</title>
        <authorList>
            <person name="Itoh H."/>
            <person name="Xu Z."/>
            <person name="Mise K."/>
            <person name="Masuda Y."/>
            <person name="Ushijima N."/>
            <person name="Hayakawa C."/>
            <person name="Shiratori Y."/>
            <person name="Senoo K."/>
        </authorList>
    </citation>
    <scope>NUCLEOTIDE SEQUENCE [LARGE SCALE GENOMIC DNA]</scope>
    <source>
        <strain evidence="3">Red232</strain>
    </source>
</reference>
<dbReference type="RefSeq" id="WP_248354690.1">
    <property type="nucleotide sequence ID" value="NZ_AP025591.1"/>
</dbReference>
<dbReference type="Proteomes" id="UP001162891">
    <property type="component" value="Chromosome"/>
</dbReference>
<dbReference type="Gene3D" id="1.10.10.1150">
    <property type="entry name" value="Coenzyme PQQ synthesis protein D (PqqD)"/>
    <property type="match status" value="1"/>
</dbReference>
<evidence type="ECO:0000313" key="3">
    <source>
        <dbReference type="Proteomes" id="UP001162891"/>
    </source>
</evidence>
<dbReference type="Pfam" id="PF05402">
    <property type="entry name" value="PqqD"/>
    <property type="match status" value="1"/>
</dbReference>
<sequence>MLGALARAATLGLASTGPGPSWQIRARAAALRVVLGALLRRRHLPNLLEALDGSAAGGGPAGDPALPRRVLDLLRRWPVSCLWRALTGWAALRDAGAPVRFVIGVRAAGGDLVAHAWLEQDGVPLGEAEDPRACFTVAFVFPRPPTGSLEERRMAEPTSHPDVILTELQDGTGVLLHLGTKFYYALNRTGVVVWKQLEQGVREPDALAREIVRRFDGVAEARARADVGALLEALRAERLLAGEG</sequence>
<dbReference type="InterPro" id="IPR008792">
    <property type="entry name" value="PQQD"/>
</dbReference>
<feature type="domain" description="Microcin J25-processing protein McjB C-terminal" evidence="1">
    <location>
        <begin position="72"/>
        <end position="139"/>
    </location>
</feature>
<name>A0ABN6MXS5_9BACT</name>